<evidence type="ECO:0000256" key="1">
    <source>
        <dbReference type="SAM" id="MobiDB-lite"/>
    </source>
</evidence>
<proteinExistence type="predicted"/>
<organism evidence="2 3">
    <name type="scientific">Candidatus Sulfuritelmatomonas gaucii</name>
    <dbReference type="NCBI Taxonomy" id="2043161"/>
    <lineage>
        <taxon>Bacteria</taxon>
        <taxon>Pseudomonadati</taxon>
        <taxon>Acidobacteriota</taxon>
        <taxon>Terriglobia</taxon>
        <taxon>Terriglobales</taxon>
        <taxon>Acidobacteriaceae</taxon>
        <taxon>Candidatus Sulfuritelmatomonas</taxon>
    </lineage>
</organism>
<protein>
    <submittedName>
        <fullName evidence="2">Uncharacterized protein</fullName>
    </submittedName>
</protein>
<name>A0A2N9M3P0_9BACT</name>
<reference evidence="3" key="1">
    <citation type="submission" date="2018-02" db="EMBL/GenBank/DDBJ databases">
        <authorList>
            <person name="Hausmann B."/>
        </authorList>
    </citation>
    <scope>NUCLEOTIDE SEQUENCE [LARGE SCALE GENOMIC DNA]</scope>
    <source>
        <strain evidence="3">Peat soil MAG SbA5</strain>
    </source>
</reference>
<dbReference type="EMBL" id="OKRB01000135">
    <property type="protein sequence ID" value="SPE30058.1"/>
    <property type="molecule type" value="Genomic_DNA"/>
</dbReference>
<evidence type="ECO:0000313" key="2">
    <source>
        <dbReference type="EMBL" id="SPE30058.1"/>
    </source>
</evidence>
<accession>A0A2N9M3P0</accession>
<dbReference type="AlphaFoldDB" id="A0A2N9M3P0"/>
<evidence type="ECO:0000313" key="3">
    <source>
        <dbReference type="Proteomes" id="UP000239735"/>
    </source>
</evidence>
<feature type="compositionally biased region" description="Polar residues" evidence="1">
    <location>
        <begin position="95"/>
        <end position="108"/>
    </location>
</feature>
<sequence>MRLVLPLAQHGAGNFDATFNRQQKPLTKLVASKPDFYRADTWAAMGMRAQIRAQSGAPGTQKAQPPALIRSPAKMGRCRCDQKANENGESYRPGPQNQQLNNQVNEGTTILFGR</sequence>
<feature type="region of interest" description="Disordered" evidence="1">
    <location>
        <begin position="52"/>
        <end position="114"/>
    </location>
</feature>
<dbReference type="Proteomes" id="UP000239735">
    <property type="component" value="Unassembled WGS sequence"/>
</dbReference>
<gene>
    <name evidence="2" type="ORF">SBA5_740002</name>
</gene>